<dbReference type="GO" id="GO:0003887">
    <property type="term" value="F:DNA-directed DNA polymerase activity"/>
    <property type="evidence" value="ECO:0007669"/>
    <property type="project" value="UniProtKB-KW"/>
</dbReference>
<protein>
    <recommendedName>
        <fullName evidence="1">DNA-directed DNA polymerase</fullName>
        <ecNumber evidence="1">2.7.7.7</ecNumber>
    </recommendedName>
</protein>
<dbReference type="NCBIfam" id="TIGR00594">
    <property type="entry name" value="polc"/>
    <property type="match status" value="1"/>
</dbReference>
<dbReference type="Pfam" id="PF17657">
    <property type="entry name" value="DNA_pol3_finger"/>
    <property type="match status" value="1"/>
</dbReference>
<dbReference type="RefSeq" id="WP_129620812.1">
    <property type="nucleotide sequence ID" value="NZ_LR214972.1"/>
</dbReference>
<dbReference type="Gene3D" id="1.10.10.1600">
    <property type="entry name" value="Bacterial DNA polymerase III alpha subunit, thumb domain"/>
    <property type="match status" value="1"/>
</dbReference>
<dbReference type="InterPro" id="IPR003141">
    <property type="entry name" value="Pol/His_phosphatase_N"/>
</dbReference>
<evidence type="ECO:0000313" key="9">
    <source>
        <dbReference type="Proteomes" id="UP000289952"/>
    </source>
</evidence>
<dbReference type="Pfam" id="PF02811">
    <property type="entry name" value="PHP"/>
    <property type="match status" value="1"/>
</dbReference>
<keyword evidence="4" id="KW-0235">DNA replication</keyword>
<dbReference type="Pfam" id="PF07733">
    <property type="entry name" value="DNA_pol3_alpha"/>
    <property type="match status" value="1"/>
</dbReference>
<dbReference type="InterPro" id="IPR004013">
    <property type="entry name" value="PHP_dom"/>
</dbReference>
<dbReference type="SMART" id="SM00481">
    <property type="entry name" value="POLIIIAc"/>
    <property type="match status" value="1"/>
</dbReference>
<dbReference type="InterPro" id="IPR041931">
    <property type="entry name" value="DNA_pol3_alpha_thumb_dom"/>
</dbReference>
<dbReference type="InterPro" id="IPR016195">
    <property type="entry name" value="Pol/histidinol_Pase-like"/>
</dbReference>
<evidence type="ECO:0000256" key="2">
    <source>
        <dbReference type="ARBA" id="ARBA00022679"/>
    </source>
</evidence>
<dbReference type="EMBL" id="LR214972">
    <property type="protein sequence ID" value="VEU62425.1"/>
    <property type="molecule type" value="Genomic_DNA"/>
</dbReference>
<keyword evidence="9" id="KW-1185">Reference proteome</keyword>
<name>A0A449AC96_9BACT</name>
<accession>A0A449AC96</accession>
<dbReference type="InterPro" id="IPR004805">
    <property type="entry name" value="DnaE2/DnaE/PolC"/>
</dbReference>
<keyword evidence="5" id="KW-0239">DNA-directed DNA polymerase</keyword>
<dbReference type="PANTHER" id="PTHR32294:SF0">
    <property type="entry name" value="DNA POLYMERASE III SUBUNIT ALPHA"/>
    <property type="match status" value="1"/>
</dbReference>
<feature type="domain" description="Polymerase/histidinol phosphatase N-terminal" evidence="7">
    <location>
        <begin position="5"/>
        <end position="72"/>
    </location>
</feature>
<dbReference type="InterPro" id="IPR029460">
    <property type="entry name" value="DNAPol_HHH"/>
</dbReference>
<evidence type="ECO:0000313" key="8">
    <source>
        <dbReference type="EMBL" id="VEU62425.1"/>
    </source>
</evidence>
<evidence type="ECO:0000256" key="3">
    <source>
        <dbReference type="ARBA" id="ARBA00022695"/>
    </source>
</evidence>
<evidence type="ECO:0000256" key="5">
    <source>
        <dbReference type="ARBA" id="ARBA00022932"/>
    </source>
</evidence>
<dbReference type="GO" id="GO:0006260">
    <property type="term" value="P:DNA replication"/>
    <property type="evidence" value="ECO:0007669"/>
    <property type="project" value="UniProtKB-KW"/>
</dbReference>
<sequence length="977" mass="112759">MKDIIYLHTNTEYSFLNSTIRLDELFNLAKSKKVKYLTLTDFENFHALQFYWNFQNEYDFKLILGLELNLKEGFKIIALAKNDQGFLKLKELVLAKSNNLLVSYYDLNDPNLYLIDHFEEGFKAKNLELDKLFNNFYLNDKKMQAHQTVYAPTKKILYFDDNELLPILNNIGNLSYQKKLYSEYYEPGEFDNVDEGVYQNILNIVQCINLSKPSSDLKLPKYSENSKEDLQKLINNHTYQELIKKYDKDLVDNRIKLEYQVIKKLGFIDYFLIIQDVIKYAKQNNILIGPGRGSASGSLISYLIGITSVNPLEFDLLFERFLNLERIGLPDIDIDIQDNKRDELFWYLANKYGFDKVAFISTFQTLASKNSLRDVGRYLGISKAEIDEISASISSHDASLLEAYEKNKKYALYAKKYPQLHLLASRIEGLPRQLGIHAAGFIISNISLINLVPIQVSNFKLNQLQMTMNNLEQYGLIKIDFLGLKNLTFINELEQEIPKELHFEQIINDSISLFNDKPTFDLLNSTLTDGIFQLESPGMRNAIKEVVIDKFDDIYAVLSLFRPGPSKYIKTYAKNKANPLFIEKVHPLYDNIVKHTYGIIVYQEQIMQIVQDVANMSFSKADLFRRAISKKKEGELKLYRDEFFAGGLKNGFNETTLKKIYSNIEKFADYGFNKSHAVAYGIISYKLAYYKARFPMIFYKVLLSNIGVDQNTIKMYAEEAALFNIKVKIPNINLSTEYATLNNKEIYLSFALIKGIGQAAIDKILTERNRAGKFTSFISSWLRLKASGLGESILETLIKAGSFNNFANLATLLSSLDICQDFYELFKFETKNHQEPLEYLDTFIKKHNLGDHLLNLKDHDKTLEDQWEIKLLGNKYTNEVWSSDARSNQNLNKICLASLQEKAQYLKVEILSVTKGAKDNQLKFKLQDESKVVTASSWSGKFLPWLNAVLPQKVRVLALKKGNFYNIKDIMELIDEE</sequence>
<dbReference type="EC" id="2.7.7.7" evidence="1"/>
<gene>
    <name evidence="8" type="primary">dnaE</name>
    <name evidence="8" type="ORF">NCTC10118_00008</name>
</gene>
<dbReference type="Proteomes" id="UP000289952">
    <property type="component" value="Chromosome"/>
</dbReference>
<dbReference type="Gene3D" id="3.20.20.140">
    <property type="entry name" value="Metal-dependent hydrolases"/>
    <property type="match status" value="1"/>
</dbReference>
<evidence type="ECO:0000256" key="1">
    <source>
        <dbReference type="ARBA" id="ARBA00012417"/>
    </source>
</evidence>
<evidence type="ECO:0000259" key="7">
    <source>
        <dbReference type="SMART" id="SM00481"/>
    </source>
</evidence>
<evidence type="ECO:0000256" key="4">
    <source>
        <dbReference type="ARBA" id="ARBA00022705"/>
    </source>
</evidence>
<organism evidence="8 9">
    <name type="scientific">Mycoplasmopsis bovirhinis</name>
    <dbReference type="NCBI Taxonomy" id="29553"/>
    <lineage>
        <taxon>Bacteria</taxon>
        <taxon>Bacillati</taxon>
        <taxon>Mycoplasmatota</taxon>
        <taxon>Mycoplasmoidales</taxon>
        <taxon>Metamycoplasmataceae</taxon>
        <taxon>Mycoplasmopsis</taxon>
    </lineage>
</organism>
<evidence type="ECO:0000256" key="6">
    <source>
        <dbReference type="ARBA" id="ARBA00049244"/>
    </source>
</evidence>
<dbReference type="AlphaFoldDB" id="A0A449AC96"/>
<dbReference type="SUPFAM" id="SSF89550">
    <property type="entry name" value="PHP domain-like"/>
    <property type="match status" value="1"/>
</dbReference>
<reference evidence="8 9" key="1">
    <citation type="submission" date="2019-01" db="EMBL/GenBank/DDBJ databases">
        <authorList>
            <consortium name="Pathogen Informatics"/>
        </authorList>
    </citation>
    <scope>NUCLEOTIDE SEQUENCE [LARGE SCALE GENOMIC DNA]</scope>
    <source>
        <strain evidence="8 9">NCTC10118</strain>
    </source>
</reference>
<dbReference type="GO" id="GO:0008408">
    <property type="term" value="F:3'-5' exonuclease activity"/>
    <property type="evidence" value="ECO:0007669"/>
    <property type="project" value="InterPro"/>
</dbReference>
<dbReference type="Gene3D" id="1.10.150.870">
    <property type="match status" value="1"/>
</dbReference>
<keyword evidence="2 8" id="KW-0808">Transferase</keyword>
<keyword evidence="3 8" id="KW-0548">Nucleotidyltransferase</keyword>
<dbReference type="InterPro" id="IPR040982">
    <property type="entry name" value="DNA_pol3_finger"/>
</dbReference>
<dbReference type="PANTHER" id="PTHR32294">
    <property type="entry name" value="DNA POLYMERASE III SUBUNIT ALPHA"/>
    <property type="match status" value="1"/>
</dbReference>
<dbReference type="OrthoDB" id="9803237at2"/>
<comment type="catalytic activity">
    <reaction evidence="6">
        <text>DNA(n) + a 2'-deoxyribonucleoside 5'-triphosphate = DNA(n+1) + diphosphate</text>
        <dbReference type="Rhea" id="RHEA:22508"/>
        <dbReference type="Rhea" id="RHEA-COMP:17339"/>
        <dbReference type="Rhea" id="RHEA-COMP:17340"/>
        <dbReference type="ChEBI" id="CHEBI:33019"/>
        <dbReference type="ChEBI" id="CHEBI:61560"/>
        <dbReference type="ChEBI" id="CHEBI:173112"/>
        <dbReference type="EC" id="2.7.7.7"/>
    </reaction>
</comment>
<dbReference type="Pfam" id="PF14579">
    <property type="entry name" value="HHH_6"/>
    <property type="match status" value="1"/>
</dbReference>
<proteinExistence type="predicted"/>
<dbReference type="InterPro" id="IPR011708">
    <property type="entry name" value="DNA_pol3_alpha_NTPase_dom"/>
</dbReference>